<evidence type="ECO:0000256" key="3">
    <source>
        <dbReference type="ARBA" id="ARBA00022989"/>
    </source>
</evidence>
<evidence type="ECO:0000256" key="5">
    <source>
        <dbReference type="SAM" id="Phobius"/>
    </source>
</evidence>
<keyword evidence="2 5" id="KW-0812">Transmembrane</keyword>
<dbReference type="InterPro" id="IPR020846">
    <property type="entry name" value="MFS_dom"/>
</dbReference>
<dbReference type="AlphaFoldDB" id="A0A2A2LNR2"/>
<dbReference type="Proteomes" id="UP000218231">
    <property type="component" value="Unassembled WGS sequence"/>
</dbReference>
<keyword evidence="4 5" id="KW-0472">Membrane</keyword>
<dbReference type="GO" id="GO:0016020">
    <property type="term" value="C:membrane"/>
    <property type="evidence" value="ECO:0007669"/>
    <property type="project" value="UniProtKB-SubCell"/>
</dbReference>
<keyword evidence="3 5" id="KW-1133">Transmembrane helix</keyword>
<feature type="transmembrane region" description="Helical" evidence="5">
    <location>
        <begin position="187"/>
        <end position="206"/>
    </location>
</feature>
<feature type="transmembrane region" description="Helical" evidence="5">
    <location>
        <begin position="309"/>
        <end position="329"/>
    </location>
</feature>
<comment type="subcellular location">
    <subcellularLocation>
        <location evidence="1">Membrane</location>
        <topology evidence="1">Multi-pass membrane protein</topology>
    </subcellularLocation>
</comment>
<evidence type="ECO:0000313" key="7">
    <source>
        <dbReference type="EMBL" id="PAV87750.1"/>
    </source>
</evidence>
<dbReference type="GO" id="GO:0015149">
    <property type="term" value="F:hexose transmembrane transporter activity"/>
    <property type="evidence" value="ECO:0007669"/>
    <property type="project" value="TreeGrafter"/>
</dbReference>
<organism evidence="7 8">
    <name type="scientific">Diploscapter pachys</name>
    <dbReference type="NCBI Taxonomy" id="2018661"/>
    <lineage>
        <taxon>Eukaryota</taxon>
        <taxon>Metazoa</taxon>
        <taxon>Ecdysozoa</taxon>
        <taxon>Nematoda</taxon>
        <taxon>Chromadorea</taxon>
        <taxon>Rhabditida</taxon>
        <taxon>Rhabditina</taxon>
        <taxon>Rhabditomorpha</taxon>
        <taxon>Rhabditoidea</taxon>
        <taxon>Rhabditidae</taxon>
        <taxon>Diploscapter</taxon>
    </lineage>
</organism>
<keyword evidence="8" id="KW-1185">Reference proteome</keyword>
<sequence length="519" mass="57715">MLAPKGKLVSCILLYGFLGIVVNFPEGYTNSFPNTSYLSFQKMMNGSFIKRGLKDGLSSSTFTWLWSATLNIWFIGYLIGTFATPFVTENYGRKWSLIISNGIALFGTFLGFMSAIFQIPELFIISRFVISIGTGISFGSLMLFMQETSPTEYRGMTSFMSETAFIATIVLGVGFGMGGVFGKNLLVLTGIALVPAILSILIMIPLKETPKFLLINRQNRKAALESIIFYQGEKNDVESMLDEILLETEDADEREPIWHSVITVIKTPVLRLAFIIGCLATQTIVPSWPLLYLSTDILSVHFPEDEAQYISLGFIGANFIAGICGLVIIEKIGRRPLLLTMGSINTLSIIFYVIFDRLAFSEPNFKWGTVASLILFGVTYGVALGPIAFFITSELVVQKYRSVVQSMVFAVNTVVNFTFSFVTLPLFDQFTSISFIFIFVCPSILSLIYLYFKMPETLGREIHEVVEELEMKSGNEKKKRNTVFPKVNKTIDSSSPKSTISETAAHYIKAGNAVDFNLS</sequence>
<dbReference type="SUPFAM" id="SSF103473">
    <property type="entry name" value="MFS general substrate transporter"/>
    <property type="match status" value="1"/>
</dbReference>
<comment type="caution">
    <text evidence="7">The sequence shown here is derived from an EMBL/GenBank/DDBJ whole genome shotgun (WGS) entry which is preliminary data.</text>
</comment>
<dbReference type="PROSITE" id="PS50850">
    <property type="entry name" value="MFS"/>
    <property type="match status" value="1"/>
</dbReference>
<feature type="transmembrane region" description="Helical" evidence="5">
    <location>
        <begin position="269"/>
        <end position="289"/>
    </location>
</feature>
<dbReference type="InterPro" id="IPR005828">
    <property type="entry name" value="MFS_sugar_transport-like"/>
</dbReference>
<dbReference type="InterPro" id="IPR036259">
    <property type="entry name" value="MFS_trans_sf"/>
</dbReference>
<protein>
    <recommendedName>
        <fullName evidence="6">Major facilitator superfamily (MFS) profile domain-containing protein</fullName>
    </recommendedName>
</protein>
<feature type="transmembrane region" description="Helical" evidence="5">
    <location>
        <begin position="64"/>
        <end position="83"/>
    </location>
</feature>
<proteinExistence type="predicted"/>
<gene>
    <name evidence="7" type="ORF">WR25_03786</name>
</gene>
<feature type="transmembrane region" description="Helical" evidence="5">
    <location>
        <begin position="367"/>
        <end position="391"/>
    </location>
</feature>
<feature type="domain" description="Major facilitator superfamily (MFS) profile" evidence="6">
    <location>
        <begin position="12"/>
        <end position="458"/>
    </location>
</feature>
<evidence type="ECO:0000256" key="2">
    <source>
        <dbReference type="ARBA" id="ARBA00022692"/>
    </source>
</evidence>
<dbReference type="InterPro" id="IPR005829">
    <property type="entry name" value="Sugar_transporter_CS"/>
</dbReference>
<evidence type="ECO:0000256" key="4">
    <source>
        <dbReference type="ARBA" id="ARBA00023136"/>
    </source>
</evidence>
<dbReference type="Gene3D" id="1.20.1250.20">
    <property type="entry name" value="MFS general substrate transporter like domains"/>
    <property type="match status" value="1"/>
</dbReference>
<feature type="transmembrane region" description="Helical" evidence="5">
    <location>
        <begin position="95"/>
        <end position="117"/>
    </location>
</feature>
<dbReference type="STRING" id="2018661.A0A2A2LNR2"/>
<feature type="transmembrane region" description="Helical" evidence="5">
    <location>
        <begin position="403"/>
        <end position="427"/>
    </location>
</feature>
<evidence type="ECO:0000259" key="6">
    <source>
        <dbReference type="PROSITE" id="PS50850"/>
    </source>
</evidence>
<dbReference type="PANTHER" id="PTHR23503">
    <property type="entry name" value="SOLUTE CARRIER FAMILY 2"/>
    <property type="match status" value="1"/>
</dbReference>
<accession>A0A2A2LNR2</accession>
<evidence type="ECO:0000313" key="8">
    <source>
        <dbReference type="Proteomes" id="UP000218231"/>
    </source>
</evidence>
<feature type="transmembrane region" description="Helical" evidence="5">
    <location>
        <begin position="123"/>
        <end position="144"/>
    </location>
</feature>
<evidence type="ECO:0000256" key="1">
    <source>
        <dbReference type="ARBA" id="ARBA00004141"/>
    </source>
</evidence>
<dbReference type="PROSITE" id="PS00216">
    <property type="entry name" value="SUGAR_TRANSPORT_1"/>
    <property type="match status" value="1"/>
</dbReference>
<reference evidence="7 8" key="1">
    <citation type="journal article" date="2017" name="Curr. Biol.">
        <title>Genome architecture and evolution of a unichromosomal asexual nematode.</title>
        <authorList>
            <person name="Fradin H."/>
            <person name="Zegar C."/>
            <person name="Gutwein M."/>
            <person name="Lucas J."/>
            <person name="Kovtun M."/>
            <person name="Corcoran D."/>
            <person name="Baugh L.R."/>
            <person name="Kiontke K."/>
            <person name="Gunsalus K."/>
            <person name="Fitch D.H."/>
            <person name="Piano F."/>
        </authorList>
    </citation>
    <scope>NUCLEOTIDE SEQUENCE [LARGE SCALE GENOMIC DNA]</scope>
    <source>
        <strain evidence="7">PF1309</strain>
    </source>
</reference>
<dbReference type="EMBL" id="LIAE01006552">
    <property type="protein sequence ID" value="PAV87750.1"/>
    <property type="molecule type" value="Genomic_DNA"/>
</dbReference>
<feature type="transmembrane region" description="Helical" evidence="5">
    <location>
        <begin position="433"/>
        <end position="452"/>
    </location>
</feature>
<feature type="transmembrane region" description="Helical" evidence="5">
    <location>
        <begin position="164"/>
        <end position="181"/>
    </location>
</feature>
<name>A0A2A2LNR2_9BILA</name>
<dbReference type="PANTHER" id="PTHR23503:SF108">
    <property type="entry name" value="MAJOR FACILITATOR SUPERFAMILY (MFS) PROFILE DOMAIN-CONTAINING PROTEIN"/>
    <property type="match status" value="1"/>
</dbReference>
<feature type="transmembrane region" description="Helical" evidence="5">
    <location>
        <begin position="336"/>
        <end position="355"/>
    </location>
</feature>
<dbReference type="Pfam" id="PF00083">
    <property type="entry name" value="Sugar_tr"/>
    <property type="match status" value="1"/>
</dbReference>
<dbReference type="InterPro" id="IPR045263">
    <property type="entry name" value="GLUT"/>
</dbReference>
<dbReference type="OrthoDB" id="4540492at2759"/>